<feature type="domain" description="Immunoglobulin V-set" evidence="1">
    <location>
        <begin position="54"/>
        <end position="129"/>
    </location>
</feature>
<dbReference type="InterPro" id="IPR013783">
    <property type="entry name" value="Ig-like_fold"/>
</dbReference>
<dbReference type="AlphaFoldDB" id="A0A0N4VRI0"/>
<dbReference type="PANTHER" id="PTHR23279:SF36">
    <property type="entry name" value="DEFECTIVE PROBOSCIS EXTENSION RESPONSE 9, ISOFORM A"/>
    <property type="match status" value="1"/>
</dbReference>
<protein>
    <submittedName>
        <fullName evidence="4">IGv domain-containing protein</fullName>
    </submittedName>
</protein>
<evidence type="ECO:0000313" key="4">
    <source>
        <dbReference type="WBParaSite" id="EVEC_0001364901-mRNA-1"/>
    </source>
</evidence>
<dbReference type="Gene3D" id="2.60.40.10">
    <property type="entry name" value="Immunoglobulins"/>
    <property type="match status" value="1"/>
</dbReference>
<dbReference type="GO" id="GO:0050808">
    <property type="term" value="P:synapse organization"/>
    <property type="evidence" value="ECO:0007669"/>
    <property type="project" value="TreeGrafter"/>
</dbReference>
<organism evidence="4">
    <name type="scientific">Enterobius vermicularis</name>
    <name type="common">Human pinworm</name>
    <dbReference type="NCBI Taxonomy" id="51028"/>
    <lineage>
        <taxon>Eukaryota</taxon>
        <taxon>Metazoa</taxon>
        <taxon>Ecdysozoa</taxon>
        <taxon>Nematoda</taxon>
        <taxon>Chromadorea</taxon>
        <taxon>Rhabditida</taxon>
        <taxon>Spirurina</taxon>
        <taxon>Oxyuridomorpha</taxon>
        <taxon>Oxyuroidea</taxon>
        <taxon>Oxyuridae</taxon>
        <taxon>Enterobius</taxon>
    </lineage>
</organism>
<name>A0A0N4VRI0_ENTVE</name>
<dbReference type="Pfam" id="PF07686">
    <property type="entry name" value="V-set"/>
    <property type="match status" value="1"/>
</dbReference>
<dbReference type="PANTHER" id="PTHR23279">
    <property type="entry name" value="DEFECTIVE PROBOSCIS EXTENSION RESPONSE DPR -RELATED"/>
    <property type="match status" value="1"/>
</dbReference>
<evidence type="ECO:0000313" key="3">
    <source>
        <dbReference type="Proteomes" id="UP000274131"/>
    </source>
</evidence>
<dbReference type="InterPro" id="IPR037448">
    <property type="entry name" value="Zig-8"/>
</dbReference>
<gene>
    <name evidence="2" type="ORF">EVEC_LOCUS12776</name>
</gene>
<sequence length="155" mass="18049">MILHLDYIAIAKTKAASLYEKVDECRSLEKTNENEYNRTFSAKHKLFVRTGRHDPAYLHCPIPQFPNQIAAWTRLSDRAILTHGEVTFTSDPRFQLSLKENEHDWILIIRRAELSDSGCYLCEISTEPKSTVYTVYLEVDGEFTRNLYVIFITML</sequence>
<reference evidence="2 3" key="2">
    <citation type="submission" date="2018-10" db="EMBL/GenBank/DDBJ databases">
        <authorList>
            <consortium name="Pathogen Informatics"/>
        </authorList>
    </citation>
    <scope>NUCLEOTIDE SEQUENCE [LARGE SCALE GENOMIC DNA]</scope>
</reference>
<dbReference type="SUPFAM" id="SSF48726">
    <property type="entry name" value="Immunoglobulin"/>
    <property type="match status" value="1"/>
</dbReference>
<dbReference type="Proteomes" id="UP000274131">
    <property type="component" value="Unassembled WGS sequence"/>
</dbReference>
<keyword evidence="3" id="KW-1185">Reference proteome</keyword>
<dbReference type="InterPro" id="IPR013106">
    <property type="entry name" value="Ig_V-set"/>
</dbReference>
<dbReference type="EMBL" id="UXUI01016919">
    <property type="protein sequence ID" value="VDD98025.1"/>
    <property type="molecule type" value="Genomic_DNA"/>
</dbReference>
<reference evidence="4" key="1">
    <citation type="submission" date="2017-02" db="UniProtKB">
        <authorList>
            <consortium name="WormBaseParasite"/>
        </authorList>
    </citation>
    <scope>IDENTIFICATION</scope>
</reference>
<dbReference type="OrthoDB" id="190835at2759"/>
<evidence type="ECO:0000259" key="1">
    <source>
        <dbReference type="Pfam" id="PF07686"/>
    </source>
</evidence>
<accession>A0A0N4VRI0</accession>
<proteinExistence type="predicted"/>
<dbReference type="InterPro" id="IPR036179">
    <property type="entry name" value="Ig-like_dom_sf"/>
</dbReference>
<dbReference type="WBParaSite" id="EVEC_0001364901-mRNA-1">
    <property type="protein sequence ID" value="EVEC_0001364901-mRNA-1"/>
    <property type="gene ID" value="EVEC_0001364901"/>
</dbReference>
<evidence type="ECO:0000313" key="2">
    <source>
        <dbReference type="EMBL" id="VDD98025.1"/>
    </source>
</evidence>
<dbReference type="STRING" id="51028.A0A0N4VRI0"/>
<dbReference type="GO" id="GO:0032589">
    <property type="term" value="C:neuron projection membrane"/>
    <property type="evidence" value="ECO:0007669"/>
    <property type="project" value="TreeGrafter"/>
</dbReference>